<evidence type="ECO:0000313" key="2">
    <source>
        <dbReference type="Proteomes" id="UP000010796"/>
    </source>
</evidence>
<dbReference type="RefSeq" id="WP_015266551.1">
    <property type="nucleotide sequence ID" value="NC_019904.1"/>
</dbReference>
<protein>
    <submittedName>
        <fullName evidence="1">Uncharacterized protein</fullName>
    </submittedName>
</protein>
<dbReference type="Proteomes" id="UP000010796">
    <property type="component" value="Chromosome"/>
</dbReference>
<evidence type="ECO:0000313" key="1">
    <source>
        <dbReference type="EMBL" id="AGA78998.1"/>
    </source>
</evidence>
<dbReference type="HOGENOM" id="CLU_3006916_0_0_10"/>
<sequence length="56" mass="6139">MGFTHGYGCVAPTGPVIGCATYQIPSDHGSFLNRGFVFPMKMNPGSQQFNLTQWML</sequence>
<proteinExistence type="predicted"/>
<name>L0G137_ECHVK</name>
<organism evidence="1 2">
    <name type="scientific">Echinicola vietnamensis (strain DSM 17526 / LMG 23754 / KMM 6221)</name>
    <dbReference type="NCBI Taxonomy" id="926556"/>
    <lineage>
        <taxon>Bacteria</taxon>
        <taxon>Pseudomonadati</taxon>
        <taxon>Bacteroidota</taxon>
        <taxon>Cytophagia</taxon>
        <taxon>Cytophagales</taxon>
        <taxon>Cyclobacteriaceae</taxon>
        <taxon>Echinicola</taxon>
    </lineage>
</organism>
<accession>L0G137</accession>
<dbReference type="KEGG" id="evi:Echvi_2758"/>
<dbReference type="AlphaFoldDB" id="L0G137"/>
<keyword evidence="2" id="KW-1185">Reference proteome</keyword>
<dbReference type="EMBL" id="CP003346">
    <property type="protein sequence ID" value="AGA78998.1"/>
    <property type="molecule type" value="Genomic_DNA"/>
</dbReference>
<reference evidence="2" key="1">
    <citation type="submission" date="2012-02" db="EMBL/GenBank/DDBJ databases">
        <title>The complete genome of Echinicola vietnamensis DSM 17526.</title>
        <authorList>
            <person name="Lucas S."/>
            <person name="Copeland A."/>
            <person name="Lapidus A."/>
            <person name="Glavina del Rio T."/>
            <person name="Dalin E."/>
            <person name="Tice H."/>
            <person name="Bruce D."/>
            <person name="Goodwin L."/>
            <person name="Pitluck S."/>
            <person name="Peters L."/>
            <person name="Ovchinnikova G."/>
            <person name="Teshima H."/>
            <person name="Kyrpides N."/>
            <person name="Mavromatis K."/>
            <person name="Ivanova N."/>
            <person name="Brettin T."/>
            <person name="Detter J.C."/>
            <person name="Han C."/>
            <person name="Larimer F."/>
            <person name="Land M."/>
            <person name="Hauser L."/>
            <person name="Markowitz V."/>
            <person name="Cheng J.-F."/>
            <person name="Hugenholtz P."/>
            <person name="Woyke T."/>
            <person name="Wu D."/>
            <person name="Brambilla E."/>
            <person name="Klenk H.-P."/>
            <person name="Eisen J.A."/>
        </authorList>
    </citation>
    <scope>NUCLEOTIDE SEQUENCE [LARGE SCALE GENOMIC DNA]</scope>
    <source>
        <strain evidence="2">DSM 17526 / LMG 23754 / KMM 6221</strain>
    </source>
</reference>
<gene>
    <name evidence="1" type="ordered locus">Echvi_2758</name>
</gene>